<dbReference type="InterPro" id="IPR052185">
    <property type="entry name" value="IPC_Synthase-Related"/>
</dbReference>
<comment type="subcellular location">
    <subcellularLocation>
        <location evidence="1">Membrane</location>
        <topology evidence="1">Multi-pass membrane protein</topology>
    </subcellularLocation>
</comment>
<evidence type="ECO:0000256" key="5">
    <source>
        <dbReference type="SAM" id="MobiDB-lite"/>
    </source>
</evidence>
<gene>
    <name evidence="8" type="ORF">GCM10022231_05260</name>
</gene>
<organism evidence="8 9">
    <name type="scientific">Gordonia caeni</name>
    <dbReference type="NCBI Taxonomy" id="1007097"/>
    <lineage>
        <taxon>Bacteria</taxon>
        <taxon>Bacillati</taxon>
        <taxon>Actinomycetota</taxon>
        <taxon>Actinomycetes</taxon>
        <taxon>Mycobacteriales</taxon>
        <taxon>Gordoniaceae</taxon>
        <taxon>Gordonia</taxon>
    </lineage>
</organism>
<dbReference type="Proteomes" id="UP001418444">
    <property type="component" value="Unassembled WGS sequence"/>
</dbReference>
<feature type="region of interest" description="Disordered" evidence="5">
    <location>
        <begin position="417"/>
        <end position="452"/>
    </location>
</feature>
<dbReference type="InterPro" id="IPR036938">
    <property type="entry name" value="PAP2/HPO_sf"/>
</dbReference>
<dbReference type="SUPFAM" id="SSF48317">
    <property type="entry name" value="Acid phosphatase/Vanadium-dependent haloperoxidase"/>
    <property type="match status" value="1"/>
</dbReference>
<keyword evidence="9" id="KW-1185">Reference proteome</keyword>
<protein>
    <recommendedName>
        <fullName evidence="7">Inositolphosphotransferase Aur1/Ipt1 domain-containing protein</fullName>
    </recommendedName>
</protein>
<dbReference type="EMBL" id="BAAAZW010000001">
    <property type="protein sequence ID" value="GAA3950484.1"/>
    <property type="molecule type" value="Genomic_DNA"/>
</dbReference>
<evidence type="ECO:0000313" key="8">
    <source>
        <dbReference type="EMBL" id="GAA3950484.1"/>
    </source>
</evidence>
<feature type="region of interest" description="Disordered" evidence="5">
    <location>
        <begin position="1"/>
        <end position="23"/>
    </location>
</feature>
<evidence type="ECO:0000313" key="9">
    <source>
        <dbReference type="Proteomes" id="UP001418444"/>
    </source>
</evidence>
<feature type="transmembrane region" description="Helical" evidence="6">
    <location>
        <begin position="207"/>
        <end position="229"/>
    </location>
</feature>
<feature type="compositionally biased region" description="Basic and acidic residues" evidence="5">
    <location>
        <begin position="419"/>
        <end position="430"/>
    </location>
</feature>
<evidence type="ECO:0000256" key="3">
    <source>
        <dbReference type="ARBA" id="ARBA00022989"/>
    </source>
</evidence>
<keyword evidence="3 6" id="KW-1133">Transmembrane helix</keyword>
<evidence type="ECO:0000256" key="1">
    <source>
        <dbReference type="ARBA" id="ARBA00004141"/>
    </source>
</evidence>
<dbReference type="Gene3D" id="1.20.144.10">
    <property type="entry name" value="Phosphatidic acid phosphatase type 2/haloperoxidase"/>
    <property type="match status" value="1"/>
</dbReference>
<keyword evidence="2 6" id="KW-0812">Transmembrane</keyword>
<evidence type="ECO:0000256" key="2">
    <source>
        <dbReference type="ARBA" id="ARBA00022692"/>
    </source>
</evidence>
<evidence type="ECO:0000256" key="4">
    <source>
        <dbReference type="ARBA" id="ARBA00023136"/>
    </source>
</evidence>
<reference evidence="9" key="1">
    <citation type="journal article" date="2019" name="Int. J. Syst. Evol. Microbiol.">
        <title>The Global Catalogue of Microorganisms (GCM) 10K type strain sequencing project: providing services to taxonomists for standard genome sequencing and annotation.</title>
        <authorList>
            <consortium name="The Broad Institute Genomics Platform"/>
            <consortium name="The Broad Institute Genome Sequencing Center for Infectious Disease"/>
            <person name="Wu L."/>
            <person name="Ma J."/>
        </authorList>
    </citation>
    <scope>NUCLEOTIDE SEQUENCE [LARGE SCALE GENOMIC DNA]</scope>
    <source>
        <strain evidence="9">JCM 16923</strain>
    </source>
</reference>
<feature type="transmembrane region" description="Helical" evidence="6">
    <location>
        <begin position="148"/>
        <end position="168"/>
    </location>
</feature>
<evidence type="ECO:0000259" key="7">
    <source>
        <dbReference type="Pfam" id="PF14378"/>
    </source>
</evidence>
<feature type="transmembrane region" description="Helical" evidence="6">
    <location>
        <begin position="337"/>
        <end position="355"/>
    </location>
</feature>
<keyword evidence="4 6" id="KW-0472">Membrane</keyword>
<dbReference type="Pfam" id="PF14378">
    <property type="entry name" value="PAP2_3"/>
    <property type="match status" value="1"/>
</dbReference>
<feature type="transmembrane region" description="Helical" evidence="6">
    <location>
        <begin position="238"/>
        <end position="256"/>
    </location>
</feature>
<accession>A0ABP7NPL3</accession>
<name>A0ABP7NPL3_9ACTN</name>
<comment type="caution">
    <text evidence="8">The sequence shown here is derived from an EMBL/GenBank/DDBJ whole genome shotgun (WGS) entry which is preliminary data.</text>
</comment>
<sequence>MSVNSTAAPAGAAGDGPDDAAGQLAGETLGAETLPAEAPAIEAAPEEAPAVEIVVDIVEAGTVEAGTVEAGTSTPAGESGPIVVAEEKGRDLTWLRRSLLLLWVIALGVEIAVNGLAVDRTRLILYLAFGMVAATIGRRRAITVVTDWLPFVLILMLYDWTRNVAVWLDMPTHWKLAADADFWMFGVNPTVWLQSHIKFADPPWWEIIVSVVYMSYFVVPYATAAALWVKNRATWRRFAVCFIATSFIGLIGYTLVPAAPPWAAAKCTAEQVADYPHDPDCMYQPEGLVEDNILGQVQPQQEGAAPYVERISTRGWSVLRVEAAGQLIKGGQGKANLVAAIPSLHAGLTMMLALFMWPRTKALGRTLFMGYALVMAFALVYTAEHYVLDIILGWAIAGLVVGTVEYVDRRYVQPRNRRREAEREMEREDAVAEAVEEGALEQGPVADGAGAR</sequence>
<proteinExistence type="predicted"/>
<feature type="transmembrane region" description="Helical" evidence="6">
    <location>
        <begin position="386"/>
        <end position="407"/>
    </location>
</feature>
<dbReference type="PANTHER" id="PTHR31310:SF7">
    <property type="entry name" value="PA-PHOSPHATASE RELATED-FAMILY PROTEIN DDB_G0268928"/>
    <property type="match status" value="1"/>
</dbReference>
<dbReference type="PANTHER" id="PTHR31310">
    <property type="match status" value="1"/>
</dbReference>
<feature type="transmembrane region" description="Helical" evidence="6">
    <location>
        <begin position="98"/>
        <end position="117"/>
    </location>
</feature>
<feature type="transmembrane region" description="Helical" evidence="6">
    <location>
        <begin position="362"/>
        <end position="380"/>
    </location>
</feature>
<evidence type="ECO:0000256" key="6">
    <source>
        <dbReference type="SAM" id="Phobius"/>
    </source>
</evidence>
<feature type="domain" description="Inositolphosphotransferase Aur1/Ipt1" evidence="7">
    <location>
        <begin position="187"/>
        <end position="401"/>
    </location>
</feature>
<dbReference type="InterPro" id="IPR026841">
    <property type="entry name" value="Aur1/Ipt1"/>
</dbReference>